<accession>A0A3G3JUD9</accession>
<dbReference type="SUPFAM" id="SSF101874">
    <property type="entry name" value="YceI-like"/>
    <property type="match status" value="1"/>
</dbReference>
<protein>
    <submittedName>
        <fullName evidence="3">Polyisoprenoid-binding protein</fullName>
    </submittedName>
</protein>
<keyword evidence="4" id="KW-1185">Reference proteome</keyword>
<evidence type="ECO:0000259" key="2">
    <source>
        <dbReference type="SMART" id="SM00867"/>
    </source>
</evidence>
<dbReference type="Proteomes" id="UP000269097">
    <property type="component" value="Chromosome"/>
</dbReference>
<feature type="domain" description="Lipid/polyisoprenoid-binding YceI-like" evidence="2">
    <location>
        <begin position="5"/>
        <end position="174"/>
    </location>
</feature>
<dbReference type="InterPro" id="IPR007372">
    <property type="entry name" value="Lipid/polyisoprenoid-bd_YceI"/>
</dbReference>
<dbReference type="PANTHER" id="PTHR34406:SF1">
    <property type="entry name" value="PROTEIN YCEI"/>
    <property type="match status" value="1"/>
</dbReference>
<reference evidence="3 4" key="1">
    <citation type="submission" date="2018-10" db="EMBL/GenBank/DDBJ databases">
        <title>Genome Sequence of Cohnella sp.</title>
        <authorList>
            <person name="Srinivasan S."/>
            <person name="Kim M.K."/>
        </authorList>
    </citation>
    <scope>NUCLEOTIDE SEQUENCE [LARGE SCALE GENOMIC DNA]</scope>
    <source>
        <strain evidence="3 4">18JY8-7</strain>
    </source>
</reference>
<proteinExistence type="inferred from homology"/>
<evidence type="ECO:0000313" key="4">
    <source>
        <dbReference type="Proteomes" id="UP000269097"/>
    </source>
</evidence>
<evidence type="ECO:0000313" key="3">
    <source>
        <dbReference type="EMBL" id="AYQ71850.1"/>
    </source>
</evidence>
<comment type="similarity">
    <text evidence="1">Belongs to the UPF0312 family.</text>
</comment>
<dbReference type="EMBL" id="CP033433">
    <property type="protein sequence ID" value="AYQ71850.1"/>
    <property type="molecule type" value="Genomic_DNA"/>
</dbReference>
<dbReference type="InterPro" id="IPR036761">
    <property type="entry name" value="TTHA0802/YceI-like_sf"/>
</dbReference>
<gene>
    <name evidence="3" type="ORF">EAV92_04290</name>
</gene>
<name>A0A3G3JUD9_9BACL</name>
<dbReference type="PANTHER" id="PTHR34406">
    <property type="entry name" value="PROTEIN YCEI"/>
    <property type="match status" value="1"/>
</dbReference>
<dbReference type="SMART" id="SM00867">
    <property type="entry name" value="YceI"/>
    <property type="match status" value="1"/>
</dbReference>
<sequence length="177" mass="18753">MASSNWNLDKSHSNITFSVRHMMIANVRGSFTEFDAVVTADPEDPTTATATITIDAASVDTKDAGRDGHLKSPDFFNVEQHPNMTFKVTKVTSKGGEDYDITGDLTIAGVTKSVTLSGEISGPAKDPWGNEKIAVSASGSLARSEFGLTWNAALETGGVLVSDTIKLNVELQFAKAA</sequence>
<evidence type="ECO:0000256" key="1">
    <source>
        <dbReference type="ARBA" id="ARBA00008812"/>
    </source>
</evidence>
<dbReference type="Gene3D" id="2.40.128.110">
    <property type="entry name" value="Lipid/polyisoprenoid-binding, YceI-like"/>
    <property type="match status" value="1"/>
</dbReference>
<dbReference type="KEGG" id="coh:EAV92_04290"/>
<dbReference type="Pfam" id="PF04264">
    <property type="entry name" value="YceI"/>
    <property type="match status" value="1"/>
</dbReference>
<dbReference type="AlphaFoldDB" id="A0A3G3JUD9"/>
<organism evidence="3 4">
    <name type="scientific">Cohnella candidum</name>
    <dbReference type="NCBI Taxonomy" id="2674991"/>
    <lineage>
        <taxon>Bacteria</taxon>
        <taxon>Bacillati</taxon>
        <taxon>Bacillota</taxon>
        <taxon>Bacilli</taxon>
        <taxon>Bacillales</taxon>
        <taxon>Paenibacillaceae</taxon>
        <taxon>Cohnella</taxon>
    </lineage>
</organism>
<dbReference type="RefSeq" id="WP_123039912.1">
    <property type="nucleotide sequence ID" value="NZ_CP033433.1"/>
</dbReference>